<sequence length="213" mass="23609">MRIPFHALWHAMALAFLAALLLLMPASAWAQWRMLDQFDEREDSGIWSRRHQQQLDVLVITGVVGLAVMEGTETRLGLASWRAIDAALMTAATTEVMKRVFGRPRPSDNNDPDAWFKGGKNRSFPSGETAMMAAFVTPYIVEYREETPAIWALALLPAYMARARMKSQAHWLSDVVAGAAVGVACGIHATDRDTPLVLSITGRSAFVGLRHRF</sequence>
<name>A0A4Z0BDE9_9BURK</name>
<evidence type="ECO:0000313" key="4">
    <source>
        <dbReference type="Proteomes" id="UP000297839"/>
    </source>
</evidence>
<comment type="caution">
    <text evidence="3">The sequence shown here is derived from an EMBL/GenBank/DDBJ whole genome shotgun (WGS) entry which is preliminary data.</text>
</comment>
<feature type="domain" description="Phosphatidic acid phosphatase type 2/haloperoxidase" evidence="2">
    <location>
        <begin position="78"/>
        <end position="190"/>
    </location>
</feature>
<feature type="signal peptide" evidence="1">
    <location>
        <begin position="1"/>
        <end position="30"/>
    </location>
</feature>
<dbReference type="SMART" id="SM00014">
    <property type="entry name" value="acidPPc"/>
    <property type="match status" value="1"/>
</dbReference>
<gene>
    <name evidence="3" type="ORF">EZ216_20115</name>
</gene>
<dbReference type="Proteomes" id="UP000297839">
    <property type="component" value="Unassembled WGS sequence"/>
</dbReference>
<dbReference type="PANTHER" id="PTHR14969:SF13">
    <property type="entry name" value="AT30094P"/>
    <property type="match status" value="1"/>
</dbReference>
<organism evidence="3 4">
    <name type="scientific">Ramlibacter humi</name>
    <dbReference type="NCBI Taxonomy" id="2530451"/>
    <lineage>
        <taxon>Bacteria</taxon>
        <taxon>Pseudomonadati</taxon>
        <taxon>Pseudomonadota</taxon>
        <taxon>Betaproteobacteria</taxon>
        <taxon>Burkholderiales</taxon>
        <taxon>Comamonadaceae</taxon>
        <taxon>Ramlibacter</taxon>
    </lineage>
</organism>
<dbReference type="Pfam" id="PF01569">
    <property type="entry name" value="PAP2"/>
    <property type="match status" value="1"/>
</dbReference>
<feature type="chain" id="PRO_5021463809" evidence="1">
    <location>
        <begin position="31"/>
        <end position="213"/>
    </location>
</feature>
<reference evidence="3 4" key="1">
    <citation type="submission" date="2019-03" db="EMBL/GenBank/DDBJ databases">
        <title>Ramlibacter sp. 18x22-1, whole genome shotgun sequence.</title>
        <authorList>
            <person name="Zhang X."/>
            <person name="Feng G."/>
            <person name="Zhu H."/>
        </authorList>
    </citation>
    <scope>NUCLEOTIDE SEQUENCE [LARGE SCALE GENOMIC DNA]</scope>
    <source>
        <strain evidence="3 4">18x22-1</strain>
    </source>
</reference>
<dbReference type="EMBL" id="SMLK01000010">
    <property type="protein sequence ID" value="TFY96691.1"/>
    <property type="molecule type" value="Genomic_DNA"/>
</dbReference>
<keyword evidence="1" id="KW-0732">Signal</keyword>
<dbReference type="OrthoDB" id="9088421at2"/>
<dbReference type="PANTHER" id="PTHR14969">
    <property type="entry name" value="SPHINGOSINE-1-PHOSPHATE PHOSPHOHYDROLASE"/>
    <property type="match status" value="1"/>
</dbReference>
<dbReference type="RefSeq" id="WP_135251584.1">
    <property type="nucleotide sequence ID" value="NZ_SMLK01000010.1"/>
</dbReference>
<dbReference type="Gene3D" id="1.20.144.10">
    <property type="entry name" value="Phosphatidic acid phosphatase type 2/haloperoxidase"/>
    <property type="match status" value="1"/>
</dbReference>
<dbReference type="SUPFAM" id="SSF48317">
    <property type="entry name" value="Acid phosphatase/Vanadium-dependent haloperoxidase"/>
    <property type="match status" value="1"/>
</dbReference>
<keyword evidence="4" id="KW-1185">Reference proteome</keyword>
<evidence type="ECO:0000259" key="2">
    <source>
        <dbReference type="SMART" id="SM00014"/>
    </source>
</evidence>
<evidence type="ECO:0000256" key="1">
    <source>
        <dbReference type="SAM" id="SignalP"/>
    </source>
</evidence>
<dbReference type="GO" id="GO:0042392">
    <property type="term" value="F:sphingosine-1-phosphate phosphatase activity"/>
    <property type="evidence" value="ECO:0007669"/>
    <property type="project" value="TreeGrafter"/>
</dbReference>
<dbReference type="InterPro" id="IPR036938">
    <property type="entry name" value="PAP2/HPO_sf"/>
</dbReference>
<dbReference type="InterPro" id="IPR000326">
    <property type="entry name" value="PAP2/HPO"/>
</dbReference>
<proteinExistence type="predicted"/>
<dbReference type="AlphaFoldDB" id="A0A4Z0BDE9"/>
<protein>
    <submittedName>
        <fullName evidence="3">Phosphatase PAP2 family protein</fullName>
    </submittedName>
</protein>
<evidence type="ECO:0000313" key="3">
    <source>
        <dbReference type="EMBL" id="TFY96691.1"/>
    </source>
</evidence>
<accession>A0A4Z0BDE9</accession>